<name>A0A1Y2H6N1_9FUNG</name>
<evidence type="ECO:0000313" key="14">
    <source>
        <dbReference type="EMBL" id="ORZ30247.1"/>
    </source>
</evidence>
<dbReference type="GO" id="GO:0020037">
    <property type="term" value="F:heme binding"/>
    <property type="evidence" value="ECO:0007669"/>
    <property type="project" value="TreeGrafter"/>
</dbReference>
<protein>
    <recommendedName>
        <fullName evidence="12">Succinate dehydrogenase [ubiquinone] cytochrome b small subunit</fullName>
    </recommendedName>
</protein>
<dbReference type="Proteomes" id="UP000193411">
    <property type="component" value="Unassembled WGS sequence"/>
</dbReference>
<dbReference type="EMBL" id="MCFL01000092">
    <property type="protein sequence ID" value="ORZ30247.1"/>
    <property type="molecule type" value="Genomic_DNA"/>
</dbReference>
<dbReference type="Gene3D" id="1.20.1300.10">
    <property type="entry name" value="Fumarate reductase/succinate dehydrogenase, transmembrane subunit"/>
    <property type="match status" value="1"/>
</dbReference>
<evidence type="ECO:0000256" key="3">
    <source>
        <dbReference type="ARBA" id="ARBA00022448"/>
    </source>
</evidence>
<keyword evidence="15" id="KW-1185">Reference proteome</keyword>
<organism evidence="14 15">
    <name type="scientific">Catenaria anguillulae PL171</name>
    <dbReference type="NCBI Taxonomy" id="765915"/>
    <lineage>
        <taxon>Eukaryota</taxon>
        <taxon>Fungi</taxon>
        <taxon>Fungi incertae sedis</taxon>
        <taxon>Blastocladiomycota</taxon>
        <taxon>Blastocladiomycetes</taxon>
        <taxon>Blastocladiales</taxon>
        <taxon>Catenariaceae</taxon>
        <taxon>Catenaria</taxon>
    </lineage>
</organism>
<keyword evidence="11" id="KW-0479">Metal-binding</keyword>
<evidence type="ECO:0000256" key="8">
    <source>
        <dbReference type="ARBA" id="ARBA00023128"/>
    </source>
</evidence>
<comment type="subcellular location">
    <subcellularLocation>
        <location evidence="1 12">Mitochondrion inner membrane</location>
        <topology evidence="1 12">Multi-pass membrane protein</topology>
    </subcellularLocation>
</comment>
<feature type="non-terminal residue" evidence="14">
    <location>
        <position position="1"/>
    </location>
</feature>
<dbReference type="PANTHER" id="PTHR13337:SF2">
    <property type="entry name" value="SUCCINATE DEHYDROGENASE [UBIQUINONE] CYTOCHROME B SMALL SUBUNIT, MITOCHONDRIAL"/>
    <property type="match status" value="1"/>
</dbReference>
<sequence>GSTHWTYERVFSAALLPPLAYALAAGTHPVNDMLLGVLIPVHVHMGFDAIITDYIPKRKSKALHYAAVWALRFGTLAVAYGCWKINTEDKGLTETARQLWNAR</sequence>
<dbReference type="GO" id="GO:0005743">
    <property type="term" value="C:mitochondrial inner membrane"/>
    <property type="evidence" value="ECO:0007669"/>
    <property type="project" value="UniProtKB-SubCell"/>
</dbReference>
<comment type="caution">
    <text evidence="14">The sequence shown here is derived from an EMBL/GenBank/DDBJ whole genome shotgun (WGS) entry which is preliminary data.</text>
</comment>
<dbReference type="PANTHER" id="PTHR13337">
    <property type="entry name" value="SUCCINATE DEHYDROGENASE"/>
    <property type="match status" value="1"/>
</dbReference>
<feature type="chain" id="PRO_5013345141" description="Succinate dehydrogenase [ubiquinone] cytochrome b small subunit" evidence="13">
    <location>
        <begin position="23"/>
        <end position="103"/>
    </location>
</feature>
<proteinExistence type="inferred from homology"/>
<evidence type="ECO:0000256" key="1">
    <source>
        <dbReference type="ARBA" id="ARBA00004448"/>
    </source>
</evidence>
<dbReference type="GO" id="GO:0046872">
    <property type="term" value="F:metal ion binding"/>
    <property type="evidence" value="ECO:0007669"/>
    <property type="project" value="UniProtKB-KW"/>
</dbReference>
<dbReference type="GO" id="GO:0006121">
    <property type="term" value="P:mitochondrial electron transport, succinate to ubiquinone"/>
    <property type="evidence" value="ECO:0007669"/>
    <property type="project" value="TreeGrafter"/>
</dbReference>
<reference evidence="14 15" key="1">
    <citation type="submission" date="2016-07" db="EMBL/GenBank/DDBJ databases">
        <title>Pervasive Adenine N6-methylation of Active Genes in Fungi.</title>
        <authorList>
            <consortium name="DOE Joint Genome Institute"/>
            <person name="Mondo S.J."/>
            <person name="Dannebaum R.O."/>
            <person name="Kuo R.C."/>
            <person name="Labutti K."/>
            <person name="Haridas S."/>
            <person name="Kuo A."/>
            <person name="Salamov A."/>
            <person name="Ahrendt S.R."/>
            <person name="Lipzen A."/>
            <person name="Sullivan W."/>
            <person name="Andreopoulos W.B."/>
            <person name="Clum A."/>
            <person name="Lindquist E."/>
            <person name="Daum C."/>
            <person name="Ramamoorthy G.K."/>
            <person name="Gryganskyi A."/>
            <person name="Culley D."/>
            <person name="Magnuson J.K."/>
            <person name="James T.Y."/>
            <person name="O'Malley M.A."/>
            <person name="Stajich J.E."/>
            <person name="Spatafora J.W."/>
            <person name="Visel A."/>
            <person name="Grigoriev I.V."/>
        </authorList>
    </citation>
    <scope>NUCLEOTIDE SEQUENCE [LARGE SCALE GENOMIC DNA]</scope>
    <source>
        <strain evidence="14 15">PL171</strain>
    </source>
</reference>
<evidence type="ECO:0000313" key="15">
    <source>
        <dbReference type="Proteomes" id="UP000193411"/>
    </source>
</evidence>
<keyword evidence="5 12" id="KW-0999">Mitochondrion inner membrane</keyword>
<dbReference type="OrthoDB" id="18577at2759"/>
<dbReference type="GO" id="GO:0048039">
    <property type="term" value="F:ubiquinone binding"/>
    <property type="evidence" value="ECO:0007669"/>
    <property type="project" value="TreeGrafter"/>
</dbReference>
<evidence type="ECO:0000256" key="10">
    <source>
        <dbReference type="PIRSR" id="PIRSR607992-1"/>
    </source>
</evidence>
<gene>
    <name evidence="14" type="ORF">BCR44DRAFT_107530</name>
</gene>
<comment type="similarity">
    <text evidence="2 12">Belongs to the CybS family.</text>
</comment>
<evidence type="ECO:0000256" key="4">
    <source>
        <dbReference type="ARBA" id="ARBA00022692"/>
    </source>
</evidence>
<dbReference type="Pfam" id="PF05328">
    <property type="entry name" value="CybS"/>
    <property type="match status" value="1"/>
</dbReference>
<evidence type="ECO:0000256" key="9">
    <source>
        <dbReference type="ARBA" id="ARBA00023136"/>
    </source>
</evidence>
<evidence type="ECO:0000256" key="6">
    <source>
        <dbReference type="ARBA" id="ARBA00022946"/>
    </source>
</evidence>
<dbReference type="AlphaFoldDB" id="A0A1Y2H6N1"/>
<keyword evidence="3" id="KW-0813">Transport</keyword>
<keyword evidence="7" id="KW-1133">Transmembrane helix</keyword>
<evidence type="ECO:0000256" key="13">
    <source>
        <dbReference type="SAM" id="SignalP"/>
    </source>
</evidence>
<evidence type="ECO:0000256" key="2">
    <source>
        <dbReference type="ARBA" id="ARBA00007294"/>
    </source>
</evidence>
<keyword evidence="6 12" id="KW-0809">Transit peptide</keyword>
<feature type="binding site" description="axial binding residue" evidence="11">
    <location>
        <position position="42"/>
    </location>
    <ligand>
        <name>heme b</name>
        <dbReference type="ChEBI" id="CHEBI:60344"/>
        <note>ligand shared with SDHC</note>
    </ligand>
    <ligandPart>
        <name>Fe</name>
        <dbReference type="ChEBI" id="CHEBI:18248"/>
    </ligandPart>
</feature>
<keyword evidence="4" id="KW-0812">Transmembrane</keyword>
<dbReference type="STRING" id="765915.A0A1Y2H6N1"/>
<keyword evidence="13" id="KW-0732">Signal</keyword>
<feature type="signal peptide" evidence="13">
    <location>
        <begin position="1"/>
        <end position="22"/>
    </location>
</feature>
<feature type="binding site" evidence="10">
    <location>
        <position position="54"/>
    </location>
    <ligand>
        <name>a ubiquinone</name>
        <dbReference type="ChEBI" id="CHEBI:16389"/>
        <note>ligand shared with IP/SDHB</note>
    </ligand>
</feature>
<dbReference type="InterPro" id="IPR007992">
    <property type="entry name" value="CybS"/>
</dbReference>
<evidence type="ECO:0000256" key="11">
    <source>
        <dbReference type="PIRSR" id="PIRSR607992-2"/>
    </source>
</evidence>
<evidence type="ECO:0000256" key="5">
    <source>
        <dbReference type="ARBA" id="ARBA00022792"/>
    </source>
</evidence>
<keyword evidence="11" id="KW-0408">Iron</keyword>
<evidence type="ECO:0000256" key="12">
    <source>
        <dbReference type="RuleBase" id="RU364031"/>
    </source>
</evidence>
<dbReference type="InterPro" id="IPR034804">
    <property type="entry name" value="SQR/QFR_C/D"/>
</dbReference>
<accession>A0A1Y2H6N1</accession>
<keyword evidence="8 12" id="KW-0496">Mitochondrion</keyword>
<keyword evidence="9 12" id="KW-0472">Membrane</keyword>
<evidence type="ECO:0000256" key="7">
    <source>
        <dbReference type="ARBA" id="ARBA00022989"/>
    </source>
</evidence>
<feature type="non-terminal residue" evidence="14">
    <location>
        <position position="103"/>
    </location>
</feature>
<dbReference type="GO" id="GO:0006099">
    <property type="term" value="P:tricarboxylic acid cycle"/>
    <property type="evidence" value="ECO:0007669"/>
    <property type="project" value="TreeGrafter"/>
</dbReference>